<evidence type="ECO:0000256" key="3">
    <source>
        <dbReference type="ARBA" id="ARBA00022729"/>
    </source>
</evidence>
<name>W6TVX8_9SPIR</name>
<keyword evidence="7 8" id="KW-0449">Lipoprotein</keyword>
<dbReference type="InterPro" id="IPR000680">
    <property type="entry name" value="Borrelia_lipo"/>
</dbReference>
<evidence type="ECO:0000256" key="2">
    <source>
        <dbReference type="ARBA" id="ARBA00004459"/>
    </source>
</evidence>
<keyword evidence="6 8" id="KW-0998">Cell outer membrane</keyword>
<evidence type="ECO:0000313" key="9">
    <source>
        <dbReference type="EMBL" id="ETZ17211.1"/>
    </source>
</evidence>
<organism evidence="9 10">
    <name type="scientific">Borrelia duttonii CR2A</name>
    <dbReference type="NCBI Taxonomy" id="1432657"/>
    <lineage>
        <taxon>Bacteria</taxon>
        <taxon>Pseudomonadati</taxon>
        <taxon>Spirochaetota</taxon>
        <taxon>Spirochaetia</taxon>
        <taxon>Spirochaetales</taxon>
        <taxon>Borreliaceae</taxon>
        <taxon>Borrelia</taxon>
    </lineage>
</organism>
<evidence type="ECO:0000256" key="5">
    <source>
        <dbReference type="ARBA" id="ARBA00023139"/>
    </source>
</evidence>
<keyword evidence="3" id="KW-0732">Signal</keyword>
<evidence type="ECO:0000256" key="6">
    <source>
        <dbReference type="ARBA" id="ARBA00023237"/>
    </source>
</evidence>
<dbReference type="SUPFAM" id="SSF74748">
    <property type="entry name" value="Variable surface antigen VlsE"/>
    <property type="match status" value="1"/>
</dbReference>
<dbReference type="PATRIC" id="fig|1432657.3.peg.1746"/>
<gene>
    <name evidence="9" type="ORF">BDCR2A_01865</name>
</gene>
<protein>
    <recommendedName>
        <fullName evidence="8">Variable large protein</fullName>
    </recommendedName>
</protein>
<comment type="subcellular location">
    <subcellularLocation>
        <location evidence="2 8">Cell outer membrane</location>
        <topology evidence="2 8">Lipid-anchor</topology>
    </subcellularLocation>
</comment>
<evidence type="ECO:0000313" key="10">
    <source>
        <dbReference type="Proteomes" id="UP000019148"/>
    </source>
</evidence>
<evidence type="ECO:0000256" key="1">
    <source>
        <dbReference type="ARBA" id="ARBA00003932"/>
    </source>
</evidence>
<sequence length="292" mass="29900">MFLCSFGDMITGTLGIKADTKKSEIGKYFGDIEKTMISVKEKLNKVVADNDNYSELKKSVNIFVEQIDKIALGAKEAASGVAGDVAIGNAEAGKDAVPAKVESVNSLVKGIKAIVEVVLKKQGNADATKTANSEHKTIGKLLGNNASDGIESEAAATSASIGAISGADILQAIAKSDNVVSGVTIANAKSAADIAAAQKATSDFGDTLKDKDAIIAAGIALRAMAKDGKFVAKTGENKSAYAINGAIASAVNKVLSTLIMAIRNTVDSGLKEINKVLGEIKQGEGAVAKVNE</sequence>
<comment type="caution">
    <text evidence="9">The sequence shown here is derived from an EMBL/GenBank/DDBJ whole genome shotgun (WGS) entry which is preliminary data.</text>
</comment>
<proteinExistence type="predicted"/>
<keyword evidence="5 8" id="KW-0564">Palmitate</keyword>
<accession>W6TVX8</accession>
<dbReference type="Proteomes" id="UP000019148">
    <property type="component" value="Unassembled WGS sequence"/>
</dbReference>
<evidence type="ECO:0000256" key="8">
    <source>
        <dbReference type="RuleBase" id="RU363105"/>
    </source>
</evidence>
<dbReference type="EMBL" id="AZIT01000083">
    <property type="protein sequence ID" value="ETZ17211.1"/>
    <property type="molecule type" value="Genomic_DNA"/>
</dbReference>
<reference evidence="9 10" key="1">
    <citation type="submission" date="2013-12" db="EMBL/GenBank/DDBJ databases">
        <title>Comparative genomics of relapsing fever spirochetes.</title>
        <authorList>
            <person name="Schwan T.G."/>
            <person name="Raffel S.J."/>
            <person name="Porcella S.F."/>
        </authorList>
    </citation>
    <scope>NUCLEOTIDE SEQUENCE [LARGE SCALE GENOMIC DNA]</scope>
    <source>
        <strain evidence="9 10">CR2A</strain>
    </source>
</reference>
<evidence type="ECO:0000256" key="7">
    <source>
        <dbReference type="ARBA" id="ARBA00023288"/>
    </source>
</evidence>
<comment type="function">
    <text evidence="1 8">The Vlp and Vsp proteins are antigenically distinct proteins, only one vlp or vsp gene is transcriptionally active at any one time. Switching between these genes is a mechanism of host immune response evasion.</text>
</comment>
<dbReference type="Pfam" id="PF00921">
    <property type="entry name" value="Lipoprotein_2"/>
    <property type="match status" value="1"/>
</dbReference>
<dbReference type="AlphaFoldDB" id="W6TVX8"/>
<evidence type="ECO:0000256" key="4">
    <source>
        <dbReference type="ARBA" id="ARBA00023136"/>
    </source>
</evidence>
<keyword evidence="4 8" id="KW-0472">Membrane</keyword>
<dbReference type="GO" id="GO:0009279">
    <property type="term" value="C:cell outer membrane"/>
    <property type="evidence" value="ECO:0007669"/>
    <property type="project" value="UniProtKB-SubCell"/>
</dbReference>